<keyword evidence="1" id="KW-0472">Membrane</keyword>
<keyword evidence="4" id="KW-1185">Reference proteome</keyword>
<feature type="transmembrane region" description="Helical" evidence="1">
    <location>
        <begin position="73"/>
        <end position="93"/>
    </location>
</feature>
<dbReference type="GO" id="GO:0080120">
    <property type="term" value="P:CAAX-box protein maturation"/>
    <property type="evidence" value="ECO:0007669"/>
    <property type="project" value="UniProtKB-ARBA"/>
</dbReference>
<proteinExistence type="predicted"/>
<feature type="transmembrane region" description="Helical" evidence="1">
    <location>
        <begin position="173"/>
        <end position="191"/>
    </location>
</feature>
<evidence type="ECO:0000313" key="3">
    <source>
        <dbReference type="EMBL" id="SFS49869.1"/>
    </source>
</evidence>
<protein>
    <submittedName>
        <fullName evidence="3">CAAX protease self-immunity</fullName>
    </submittedName>
</protein>
<gene>
    <name evidence="3" type="ORF">SAMN05660206_102252</name>
</gene>
<evidence type="ECO:0000313" key="4">
    <source>
        <dbReference type="Proteomes" id="UP000198785"/>
    </source>
</evidence>
<feature type="transmembrane region" description="Helical" evidence="1">
    <location>
        <begin position="114"/>
        <end position="131"/>
    </location>
</feature>
<feature type="transmembrane region" description="Helical" evidence="1">
    <location>
        <begin position="137"/>
        <end position="161"/>
    </location>
</feature>
<keyword evidence="3" id="KW-0378">Hydrolase</keyword>
<dbReference type="EMBL" id="FOZZ01000002">
    <property type="protein sequence ID" value="SFS49869.1"/>
    <property type="molecule type" value="Genomic_DNA"/>
</dbReference>
<name>A0A1I6QBM5_9SPHI</name>
<dbReference type="RefSeq" id="WP_093363798.1">
    <property type="nucleotide sequence ID" value="NZ_FOZZ01000002.1"/>
</dbReference>
<evidence type="ECO:0000256" key="1">
    <source>
        <dbReference type="SAM" id="Phobius"/>
    </source>
</evidence>
<feature type="transmembrane region" description="Helical" evidence="1">
    <location>
        <begin position="28"/>
        <end position="53"/>
    </location>
</feature>
<keyword evidence="1" id="KW-1133">Transmembrane helix</keyword>
<dbReference type="OrthoDB" id="1443714at2"/>
<dbReference type="GO" id="GO:0004175">
    <property type="term" value="F:endopeptidase activity"/>
    <property type="evidence" value="ECO:0007669"/>
    <property type="project" value="UniProtKB-ARBA"/>
</dbReference>
<feature type="domain" description="CAAX prenyl protease 2/Lysostaphin resistance protein A-like" evidence="2">
    <location>
        <begin position="70"/>
        <end position="177"/>
    </location>
</feature>
<accession>A0A1I6QBM5</accession>
<keyword evidence="1" id="KW-0812">Transmembrane</keyword>
<sequence length="286" mass="34503">MRKILQHFLEFIKSPSDRKLYATHKHSYIKIFFTLFVCEIALTLTTLPVVMLLDQWVPLVYRMEKYHSSPIKLFFLAVLFVPFLEELIFRYGIKYRNFYRWVISRNTWRKYYRWIMYSSVLVFGLIHLWNYDNEQFLFYLFCFVFVFSQLTGGVVLSFIRVRLGFRYAVFYHALWNMSAIFIMGWFIIWIGNPVIDKNKDITLKVVEHAFIDENRATFHIERCHDTIYMIDAKEQFLSHLVDTVFGKGQYKVYDGFYDLQLKSEKGIHKDSLLQELKQELTIIQAN</sequence>
<keyword evidence="3" id="KW-0645">Protease</keyword>
<organism evidence="3 4">
    <name type="scientific">Sphingobacterium wenxiniae</name>
    <dbReference type="NCBI Taxonomy" id="683125"/>
    <lineage>
        <taxon>Bacteria</taxon>
        <taxon>Pseudomonadati</taxon>
        <taxon>Bacteroidota</taxon>
        <taxon>Sphingobacteriia</taxon>
        <taxon>Sphingobacteriales</taxon>
        <taxon>Sphingobacteriaceae</taxon>
        <taxon>Sphingobacterium</taxon>
    </lineage>
</organism>
<evidence type="ECO:0000259" key="2">
    <source>
        <dbReference type="Pfam" id="PF02517"/>
    </source>
</evidence>
<dbReference type="STRING" id="683125.SAMN05660206_102252"/>
<reference evidence="3 4" key="1">
    <citation type="submission" date="2016-10" db="EMBL/GenBank/DDBJ databases">
        <authorList>
            <person name="de Groot N.N."/>
        </authorList>
    </citation>
    <scope>NUCLEOTIDE SEQUENCE [LARGE SCALE GENOMIC DNA]</scope>
    <source>
        <strain evidence="3 4">DSM 22789</strain>
    </source>
</reference>
<dbReference type="GO" id="GO:0006508">
    <property type="term" value="P:proteolysis"/>
    <property type="evidence" value="ECO:0007669"/>
    <property type="project" value="UniProtKB-KW"/>
</dbReference>
<dbReference type="InterPro" id="IPR003675">
    <property type="entry name" value="Rce1/LyrA-like_dom"/>
</dbReference>
<dbReference type="Pfam" id="PF02517">
    <property type="entry name" value="Rce1-like"/>
    <property type="match status" value="1"/>
</dbReference>
<dbReference type="AlphaFoldDB" id="A0A1I6QBM5"/>
<dbReference type="Proteomes" id="UP000198785">
    <property type="component" value="Unassembled WGS sequence"/>
</dbReference>